<protein>
    <submittedName>
        <fullName evidence="2">Alpha/beta hydrolase</fullName>
    </submittedName>
</protein>
<dbReference type="Gene3D" id="3.40.50.1820">
    <property type="entry name" value="alpha/beta hydrolase"/>
    <property type="match status" value="1"/>
</dbReference>
<dbReference type="Pfam" id="PF00561">
    <property type="entry name" value="Abhydrolase_1"/>
    <property type="match status" value="1"/>
</dbReference>
<sequence length="291" mass="31862">MSFWIDALGTSVTYHDAGGIRTRAIEAGPADGEVVVMMHGLSGHAEGFVRNVRAFGEAGYRVYAIDAIGHGFSDKPADATYHSPLFERHLLDFLDAVGAERAHLIGQSLGAWTGWRVALSHPERVRSLISATGAGILLSDAASQAESQAIHRKVAAVTNKALEAPTRERVRARLEFLMATPESVPDELVDTRWTIFNLPDSRRSMAKMTSEQTGEENRANLLREEDLARTRVPTLLVWTDLNPTVPAATAEKAAKLVPGARFELIEQAGHWPQFEQPEAFNRIALDFIGSN</sequence>
<feature type="domain" description="AB hydrolase-1" evidence="1">
    <location>
        <begin position="34"/>
        <end position="277"/>
    </location>
</feature>
<dbReference type="GO" id="GO:0016787">
    <property type="term" value="F:hydrolase activity"/>
    <property type="evidence" value="ECO:0007669"/>
    <property type="project" value="UniProtKB-KW"/>
</dbReference>
<dbReference type="Proteomes" id="UP001284601">
    <property type="component" value="Unassembled WGS sequence"/>
</dbReference>
<comment type="caution">
    <text evidence="2">The sequence shown here is derived from an EMBL/GenBank/DDBJ whole genome shotgun (WGS) entry which is preliminary data.</text>
</comment>
<reference evidence="2 3" key="2">
    <citation type="submission" date="2023-10" db="EMBL/GenBank/DDBJ databases">
        <authorList>
            <person name="Han X.F."/>
        </authorList>
    </citation>
    <scope>NUCLEOTIDE SEQUENCE [LARGE SCALE GENOMIC DNA]</scope>
    <source>
        <strain evidence="2 3">KCTC 39840</strain>
    </source>
</reference>
<evidence type="ECO:0000313" key="2">
    <source>
        <dbReference type="EMBL" id="MDW5597331.1"/>
    </source>
</evidence>
<dbReference type="EMBL" id="JAWSTH010000083">
    <property type="protein sequence ID" value="MDW5597331.1"/>
    <property type="molecule type" value="Genomic_DNA"/>
</dbReference>
<dbReference type="PANTHER" id="PTHR46438">
    <property type="entry name" value="ALPHA/BETA-HYDROLASES SUPERFAMILY PROTEIN"/>
    <property type="match status" value="1"/>
</dbReference>
<evidence type="ECO:0000313" key="3">
    <source>
        <dbReference type="Proteomes" id="UP001284601"/>
    </source>
</evidence>
<dbReference type="PRINTS" id="PR00412">
    <property type="entry name" value="EPOXHYDRLASE"/>
</dbReference>
<dbReference type="InterPro" id="IPR029058">
    <property type="entry name" value="AB_hydrolase_fold"/>
</dbReference>
<keyword evidence="3" id="KW-1185">Reference proteome</keyword>
<accession>A0ABU4HVH8</accession>
<keyword evidence="2" id="KW-0378">Hydrolase</keyword>
<dbReference type="InterPro" id="IPR000639">
    <property type="entry name" value="Epox_hydrolase-like"/>
</dbReference>
<dbReference type="SUPFAM" id="SSF53474">
    <property type="entry name" value="alpha/beta-Hydrolases"/>
    <property type="match status" value="1"/>
</dbReference>
<dbReference type="InterPro" id="IPR000073">
    <property type="entry name" value="AB_hydrolase_1"/>
</dbReference>
<evidence type="ECO:0000259" key="1">
    <source>
        <dbReference type="Pfam" id="PF00561"/>
    </source>
</evidence>
<organism evidence="2 3">
    <name type="scientific">Conexibacter stalactiti</name>
    <dbReference type="NCBI Taxonomy" id="1940611"/>
    <lineage>
        <taxon>Bacteria</taxon>
        <taxon>Bacillati</taxon>
        <taxon>Actinomycetota</taxon>
        <taxon>Thermoleophilia</taxon>
        <taxon>Solirubrobacterales</taxon>
        <taxon>Conexibacteraceae</taxon>
        <taxon>Conexibacter</taxon>
    </lineage>
</organism>
<name>A0ABU4HVH8_9ACTN</name>
<proteinExistence type="predicted"/>
<reference evidence="3" key="1">
    <citation type="submission" date="2023-07" db="EMBL/GenBank/DDBJ databases">
        <title>Conexibacter stalactiti sp. nov., isolated from stalactites in a lava cave and emended description of the genus Conexibacter.</title>
        <authorList>
            <person name="Lee S.D."/>
        </authorList>
    </citation>
    <scope>NUCLEOTIDE SEQUENCE [LARGE SCALE GENOMIC DNA]</scope>
    <source>
        <strain evidence="3">KCTC 39840</strain>
    </source>
</reference>
<dbReference type="PRINTS" id="PR00111">
    <property type="entry name" value="ABHYDROLASE"/>
</dbReference>
<dbReference type="RefSeq" id="WP_318599795.1">
    <property type="nucleotide sequence ID" value="NZ_JAWSTH010000083.1"/>
</dbReference>
<gene>
    <name evidence="2" type="ORF">R7226_23490</name>
</gene>